<dbReference type="GO" id="GO:0008876">
    <property type="term" value="F:quinoprotein glucose dehydrogenase activity"/>
    <property type="evidence" value="ECO:0007669"/>
    <property type="project" value="TreeGrafter"/>
</dbReference>
<sequence length="728" mass="79990">MFKKQYVPRFLGILVPATLFSIFSCTDSVTNAESDNWPTYGGNYAGNRYSSLSNINLDNVSGLEVAWEYNAADPIEEGEWPRQIQCQPVMVDGILYGTTPKLKLFALDAATGEELWKFDPQAVTHGYNSSSRGIMYWEDGEDRRVLYAAGTYLMAVDANTGKLVESFADAGRLDLHTGLENDRYDINDLVVTATSPGVIHDDVLVMGSTVSESGDALPGDIRGFDVRTGKLLWVFHTVPRPGEFGYDTWPKDAYKKIGGVNNWAGMSLDEERGVVYLGTGSPSVDFYGGDREGANLYANCILAIEAKTGKLKWYYQVVHHDLWDLDLASPPNLTTIEHEGKQIDVVVQVSKDGVVYVLDRDTGESIFPVEEREVRTDGLPGEHPYPTQKFPLKPDPLVTRQVITEADLPDSILFPEAHVKAKERFLSTRGGEKYLPPSIKGSWYIGVSGGAEWGGSAVNPEGIFFQNVNEMPWEIKMVNVAEQLKETTSLGNRLFVTNCALCHGVDRKGDGADFPSLVNIGERLTKQELANTIQNGRGRMPAYPNLSYGERNAIISYLTNVEEAQPKDEHTDEGDVSKKSKDFPYVPEYNRGRGGKVNIDGYPGIKPPWGTLNAIDLNTGEYVWRVPLGEHPELTEKGIPITGTENTGGPLATAGGLVFIGATQDERFRAFDTKTGKIVWEYQLPAGAFATPITYSVNGKQYVVVAAGGVRFGKKPGGSYIAFALPNE</sequence>
<evidence type="ECO:0000259" key="11">
    <source>
        <dbReference type="PROSITE" id="PS51007"/>
    </source>
</evidence>
<dbReference type="OrthoDB" id="9794322at2"/>
<dbReference type="InterPro" id="IPR011047">
    <property type="entry name" value="Quinoprotein_ADH-like_sf"/>
</dbReference>
<reference evidence="13 15" key="2">
    <citation type="submission" date="2019-07" db="EMBL/GenBank/DDBJ databases">
        <title>Draft genome of two Muricauda strains isolated from deep sea.</title>
        <authorList>
            <person name="Sun C."/>
        </authorList>
    </citation>
    <scope>NUCLEOTIDE SEQUENCE [LARGE SCALE GENOMIC DNA]</scope>
    <source>
        <strain evidence="13 15">72</strain>
    </source>
</reference>
<keyword evidence="15" id="KW-1185">Reference proteome</keyword>
<protein>
    <submittedName>
        <fullName evidence="13">PQQ-binding-like beta-propeller repeat protein</fullName>
    </submittedName>
    <submittedName>
        <fullName evidence="12">Pyrroloquinoline quinone-dependent dehydrogenase</fullName>
    </submittedName>
</protein>
<dbReference type="SUPFAM" id="SSF46626">
    <property type="entry name" value="Cytochrome c"/>
    <property type="match status" value="1"/>
</dbReference>
<dbReference type="EMBL" id="QXFI01000036">
    <property type="protein sequence ID" value="RIV42262.1"/>
    <property type="molecule type" value="Genomic_DNA"/>
</dbReference>
<organism evidence="12 14">
    <name type="scientific">Flagellimonas pelagia</name>
    <dbReference type="NCBI Taxonomy" id="2306998"/>
    <lineage>
        <taxon>Bacteria</taxon>
        <taxon>Pseudomonadati</taxon>
        <taxon>Bacteroidota</taxon>
        <taxon>Flavobacteriia</taxon>
        <taxon>Flavobacteriales</taxon>
        <taxon>Flavobacteriaceae</taxon>
        <taxon>Flagellimonas</taxon>
    </lineage>
</organism>
<dbReference type="GO" id="GO:0046872">
    <property type="term" value="F:metal ion binding"/>
    <property type="evidence" value="ECO:0007669"/>
    <property type="project" value="UniProtKB-KW"/>
</dbReference>
<evidence type="ECO:0000256" key="6">
    <source>
        <dbReference type="ARBA" id="ARBA00023002"/>
    </source>
</evidence>
<dbReference type="InterPro" id="IPR036909">
    <property type="entry name" value="Cyt_c-like_dom_sf"/>
</dbReference>
<accession>A0A3A1NDZ4</accession>
<dbReference type="SUPFAM" id="SSF50998">
    <property type="entry name" value="Quinoprotein alcohol dehydrogenase-like"/>
    <property type="match status" value="1"/>
</dbReference>
<dbReference type="PANTHER" id="PTHR32303:SF4">
    <property type="entry name" value="QUINOPROTEIN GLUCOSE DEHYDROGENASE"/>
    <property type="match status" value="1"/>
</dbReference>
<reference evidence="12 14" key="1">
    <citation type="submission" date="2018-08" db="EMBL/GenBank/DDBJ databases">
        <title>Proposal of Muricauda 72 sp.nov. and Muricauda NH166 sp.nov., isolated from seawater.</title>
        <authorList>
            <person name="Cheng H."/>
            <person name="Wu Y.-H."/>
            <person name="Guo L.-L."/>
            <person name="Xu X.-W."/>
        </authorList>
    </citation>
    <scope>NUCLEOTIDE SEQUENCE [LARGE SCALE GENOMIC DNA]</scope>
    <source>
        <strain evidence="12 14">72</strain>
    </source>
</reference>
<evidence type="ECO:0000256" key="3">
    <source>
        <dbReference type="ARBA" id="ARBA00022617"/>
    </source>
</evidence>
<evidence type="ECO:0000256" key="4">
    <source>
        <dbReference type="ARBA" id="ARBA00022723"/>
    </source>
</evidence>
<dbReference type="Gene3D" id="2.140.10.10">
    <property type="entry name" value="Quinoprotein alcohol dehydrogenase-like superfamily"/>
    <property type="match status" value="2"/>
</dbReference>
<dbReference type="Proteomes" id="UP000321621">
    <property type="component" value="Unassembled WGS sequence"/>
</dbReference>
<comment type="caution">
    <text evidence="12">The sequence shown here is derived from an EMBL/GenBank/DDBJ whole genome shotgun (WGS) entry which is preliminary data.</text>
</comment>
<comment type="cofactor">
    <cofactor evidence="1">
        <name>pyrroloquinoline quinone</name>
        <dbReference type="ChEBI" id="CHEBI:58442"/>
    </cofactor>
</comment>
<evidence type="ECO:0000313" key="13">
    <source>
        <dbReference type="EMBL" id="TXJ91151.1"/>
    </source>
</evidence>
<dbReference type="Pfam" id="PF01011">
    <property type="entry name" value="PQQ"/>
    <property type="match status" value="2"/>
</dbReference>
<evidence type="ECO:0000313" key="12">
    <source>
        <dbReference type="EMBL" id="RIV42262.1"/>
    </source>
</evidence>
<dbReference type="RefSeq" id="WP_119649348.1">
    <property type="nucleotide sequence ID" value="NZ_QXFI01000036.1"/>
</dbReference>
<evidence type="ECO:0000256" key="10">
    <source>
        <dbReference type="SAM" id="SignalP"/>
    </source>
</evidence>
<gene>
    <name evidence="12" type="ORF">D2V05_19455</name>
    <name evidence="13" type="ORF">FQ017_19295</name>
</gene>
<dbReference type="SMART" id="SM00564">
    <property type="entry name" value="PQQ"/>
    <property type="match status" value="6"/>
</dbReference>
<evidence type="ECO:0000313" key="15">
    <source>
        <dbReference type="Proteomes" id="UP000321621"/>
    </source>
</evidence>
<evidence type="ECO:0000256" key="7">
    <source>
        <dbReference type="ARBA" id="ARBA00023004"/>
    </source>
</evidence>
<dbReference type="EMBL" id="VNWK01000036">
    <property type="protein sequence ID" value="TXJ91151.1"/>
    <property type="molecule type" value="Genomic_DNA"/>
</dbReference>
<feature type="domain" description="Cytochrome c" evidence="11">
    <location>
        <begin position="486"/>
        <end position="562"/>
    </location>
</feature>
<feature type="chain" id="PRO_5017220203" evidence="10">
    <location>
        <begin position="27"/>
        <end position="728"/>
    </location>
</feature>
<dbReference type="PROSITE" id="PS51257">
    <property type="entry name" value="PROKAR_LIPOPROTEIN"/>
    <property type="match status" value="1"/>
</dbReference>
<keyword evidence="7 8" id="KW-0408">Iron</keyword>
<dbReference type="InterPro" id="IPR018391">
    <property type="entry name" value="PQQ_b-propeller_rpt"/>
</dbReference>
<dbReference type="AlphaFoldDB" id="A0A3A1NDZ4"/>
<evidence type="ECO:0000256" key="9">
    <source>
        <dbReference type="SAM" id="MobiDB-lite"/>
    </source>
</evidence>
<feature type="compositionally biased region" description="Basic and acidic residues" evidence="9">
    <location>
        <begin position="564"/>
        <end position="582"/>
    </location>
</feature>
<dbReference type="GO" id="GO:0048038">
    <property type="term" value="F:quinone binding"/>
    <property type="evidence" value="ECO:0007669"/>
    <property type="project" value="InterPro"/>
</dbReference>
<keyword evidence="3 8" id="KW-0349">Heme</keyword>
<dbReference type="GO" id="GO:0020037">
    <property type="term" value="F:heme binding"/>
    <property type="evidence" value="ECO:0007669"/>
    <property type="project" value="InterPro"/>
</dbReference>
<dbReference type="Gene3D" id="1.10.760.10">
    <property type="entry name" value="Cytochrome c-like domain"/>
    <property type="match status" value="1"/>
</dbReference>
<dbReference type="GO" id="GO:0009055">
    <property type="term" value="F:electron transfer activity"/>
    <property type="evidence" value="ECO:0007669"/>
    <property type="project" value="InterPro"/>
</dbReference>
<dbReference type="PROSITE" id="PS51007">
    <property type="entry name" value="CYTC"/>
    <property type="match status" value="1"/>
</dbReference>
<dbReference type="GO" id="GO:0016020">
    <property type="term" value="C:membrane"/>
    <property type="evidence" value="ECO:0007669"/>
    <property type="project" value="InterPro"/>
</dbReference>
<evidence type="ECO:0000313" key="14">
    <source>
        <dbReference type="Proteomes" id="UP000266691"/>
    </source>
</evidence>
<evidence type="ECO:0000256" key="1">
    <source>
        <dbReference type="ARBA" id="ARBA00001931"/>
    </source>
</evidence>
<proteinExistence type="inferred from homology"/>
<name>A0A3A1NDZ4_9FLAO</name>
<evidence type="ECO:0000256" key="5">
    <source>
        <dbReference type="ARBA" id="ARBA00022729"/>
    </source>
</evidence>
<evidence type="ECO:0000256" key="2">
    <source>
        <dbReference type="ARBA" id="ARBA00008156"/>
    </source>
</evidence>
<dbReference type="PANTHER" id="PTHR32303">
    <property type="entry name" value="QUINOPROTEIN ALCOHOL DEHYDROGENASE (CYTOCHROME C)"/>
    <property type="match status" value="1"/>
</dbReference>
<dbReference type="InterPro" id="IPR002372">
    <property type="entry name" value="PQQ_rpt_dom"/>
</dbReference>
<dbReference type="InterPro" id="IPR009056">
    <property type="entry name" value="Cyt_c-like_dom"/>
</dbReference>
<keyword evidence="6" id="KW-0560">Oxidoreductase</keyword>
<comment type="similarity">
    <text evidence="2">Belongs to the bacterial PQQ dehydrogenase family.</text>
</comment>
<dbReference type="CDD" id="cd10280">
    <property type="entry name" value="PQQ_mGDH"/>
    <property type="match status" value="1"/>
</dbReference>
<feature type="region of interest" description="Disordered" evidence="9">
    <location>
        <begin position="563"/>
        <end position="587"/>
    </location>
</feature>
<dbReference type="InterPro" id="IPR017511">
    <property type="entry name" value="PQQ_mDH"/>
</dbReference>
<keyword evidence="5 10" id="KW-0732">Signal</keyword>
<keyword evidence="4 8" id="KW-0479">Metal-binding</keyword>
<feature type="signal peptide" evidence="10">
    <location>
        <begin position="1"/>
        <end position="26"/>
    </location>
</feature>
<evidence type="ECO:0000256" key="8">
    <source>
        <dbReference type="PROSITE-ProRule" id="PRU00433"/>
    </source>
</evidence>
<dbReference type="Proteomes" id="UP000266691">
    <property type="component" value="Unassembled WGS sequence"/>
</dbReference>